<feature type="chain" id="PRO_5035832425" evidence="1">
    <location>
        <begin position="22"/>
        <end position="266"/>
    </location>
</feature>
<accession>A0A8T7M1S1</accession>
<keyword evidence="1" id="KW-0732">Signal</keyword>
<sequence>MKIQKSIILCGFILVQLTLVACSDATTTPLTAAKATSPVNSPIANSPTATLTTLDLQKRWLQGIPCRLPCWEGITPGITTFDEAINLLSKIPRVTNIQFATYFSPVFGPQGKEGEEEVKAATWNWGADIKGGTLLAYPDGEKKIRFINPNYYTNFTLKEAIAFYGELQYIIPYTQMDHVQTYSLEFIFADKGFLLATTATKPLVLEENITLGEFDVYGPTLADLKLMIPIRDEYIQTWKGFKDYDYSCVHVGFLIDDCGKLPAKAP</sequence>
<evidence type="ECO:0000313" key="3">
    <source>
        <dbReference type="EMBL" id="WJW65546.1"/>
    </source>
</evidence>
<dbReference type="PROSITE" id="PS51257">
    <property type="entry name" value="PROKAR_LIPOPROTEIN"/>
    <property type="match status" value="1"/>
</dbReference>
<gene>
    <name evidence="2" type="ORF">HXX08_09845</name>
    <name evidence="3" type="ORF">OZ401_001313</name>
</gene>
<proteinExistence type="predicted"/>
<evidence type="ECO:0000313" key="2">
    <source>
        <dbReference type="EMBL" id="NWJ46169.1"/>
    </source>
</evidence>
<feature type="signal peptide" evidence="1">
    <location>
        <begin position="1"/>
        <end position="21"/>
    </location>
</feature>
<reference evidence="2 4" key="1">
    <citation type="submission" date="2020-06" db="EMBL/GenBank/DDBJ databases">
        <title>Anoxygenic phototrophic Chloroflexota member uses a Type I reaction center.</title>
        <authorList>
            <person name="Tsuji J.M."/>
            <person name="Shaw N.A."/>
            <person name="Nagashima S."/>
            <person name="Venkiteswaran J."/>
            <person name="Schiff S.L."/>
            <person name="Hanada S."/>
            <person name="Tank M."/>
            <person name="Neufeld J.D."/>
        </authorList>
    </citation>
    <scope>NUCLEOTIDE SEQUENCE [LARGE SCALE GENOMIC DNA]</scope>
    <source>
        <strain evidence="2">L227-S17</strain>
    </source>
</reference>
<dbReference type="Proteomes" id="UP001431572">
    <property type="component" value="Chromosome 1"/>
</dbReference>
<keyword evidence="5" id="KW-1185">Reference proteome</keyword>
<dbReference type="AlphaFoldDB" id="A0A8T7M1S1"/>
<evidence type="ECO:0000256" key="1">
    <source>
        <dbReference type="SAM" id="SignalP"/>
    </source>
</evidence>
<dbReference type="Proteomes" id="UP000521676">
    <property type="component" value="Unassembled WGS sequence"/>
</dbReference>
<dbReference type="RefSeq" id="WP_341467430.1">
    <property type="nucleotide sequence ID" value="NZ_CP128399.1"/>
</dbReference>
<protein>
    <submittedName>
        <fullName evidence="2">Uncharacterized protein</fullName>
    </submittedName>
</protein>
<evidence type="ECO:0000313" key="4">
    <source>
        <dbReference type="Proteomes" id="UP000521676"/>
    </source>
</evidence>
<organism evidence="2 4">
    <name type="scientific">Candidatus Chlorohelix allophototropha</name>
    <dbReference type="NCBI Taxonomy" id="3003348"/>
    <lineage>
        <taxon>Bacteria</taxon>
        <taxon>Bacillati</taxon>
        <taxon>Chloroflexota</taxon>
        <taxon>Chloroflexia</taxon>
        <taxon>Candidatus Chloroheliales</taxon>
        <taxon>Candidatus Chloroheliaceae</taxon>
        <taxon>Candidatus Chlorohelix</taxon>
    </lineage>
</organism>
<evidence type="ECO:0000313" key="5">
    <source>
        <dbReference type="Proteomes" id="UP001431572"/>
    </source>
</evidence>
<name>A0A8T7M1S1_9CHLR</name>
<dbReference type="EMBL" id="JACATZ010000001">
    <property type="protein sequence ID" value="NWJ46169.1"/>
    <property type="molecule type" value="Genomic_DNA"/>
</dbReference>
<reference evidence="3" key="2">
    <citation type="journal article" date="2024" name="Nature">
        <title>Anoxygenic phototroph of the Chloroflexota uses a type I reaction centre.</title>
        <authorList>
            <person name="Tsuji J.M."/>
            <person name="Shaw N.A."/>
            <person name="Nagashima S."/>
            <person name="Venkiteswaran J.J."/>
            <person name="Schiff S.L."/>
            <person name="Watanabe T."/>
            <person name="Fukui M."/>
            <person name="Hanada S."/>
            <person name="Tank M."/>
            <person name="Neufeld J.D."/>
        </authorList>
    </citation>
    <scope>NUCLEOTIDE SEQUENCE</scope>
    <source>
        <strain evidence="3">L227-S17</strain>
    </source>
</reference>
<dbReference type="EMBL" id="CP128399">
    <property type="protein sequence ID" value="WJW65546.1"/>
    <property type="molecule type" value="Genomic_DNA"/>
</dbReference>